<keyword evidence="6" id="KW-0963">Cytoplasm</keyword>
<evidence type="ECO:0000313" key="8">
    <source>
        <dbReference type="EMBL" id="VUZ85733.1"/>
    </source>
</evidence>
<dbReference type="HAMAP" id="MF_00323">
    <property type="entry name" value="Ferrochelatase"/>
    <property type="match status" value="1"/>
</dbReference>
<dbReference type="InterPro" id="IPR001015">
    <property type="entry name" value="Ferrochelatase"/>
</dbReference>
<keyword evidence="6" id="KW-0479">Metal-binding</keyword>
<evidence type="ECO:0000256" key="4">
    <source>
        <dbReference type="ARBA" id="ARBA00023244"/>
    </source>
</evidence>
<reference evidence="8 9" key="1">
    <citation type="submission" date="2019-07" db="EMBL/GenBank/DDBJ databases">
        <authorList>
            <person name="Cremers G."/>
        </authorList>
    </citation>
    <scope>NUCLEOTIDE SEQUENCE [LARGE SCALE GENOMIC DNA]</scope>
</reference>
<dbReference type="InterPro" id="IPR033644">
    <property type="entry name" value="Ferrochelatase_C"/>
</dbReference>
<dbReference type="SUPFAM" id="SSF53800">
    <property type="entry name" value="Chelatase"/>
    <property type="match status" value="1"/>
</dbReference>
<dbReference type="NCBIfam" id="TIGR00109">
    <property type="entry name" value="hemH"/>
    <property type="match status" value="1"/>
</dbReference>
<name>A0A564ZKM5_9BACT</name>
<dbReference type="Gene3D" id="3.40.50.1400">
    <property type="match status" value="2"/>
</dbReference>
<sequence length="302" mass="32841">MVAFGGPAKSEEIRPFLANVLHGVPIPPERLEEVARHYEALGGRSPITELTFQQAKSLAVLLEREGPALPVYVGMRYWHPFVAEVVAQMGRDGVRRAVGLIMAPHDSGAASWGKSVAAVTTALGIAGPEALHVDFAQPCYDHPDFIAAMAERVHAQLQAIPHAHRHGTPLIFTAHSIPTAIAASSPYVQQLEASCRLVAETLGHPGWSLAYQSRSGNPREAWLEPDIRDVLRTLHAQEHRLVVVAPIGFVCDNVEIRYDLGVEAKALADTLGIEFRQAGTVNDHPLYIRALADLVRRRAAQG</sequence>
<keyword evidence="1 6" id="KW-0408">Iron</keyword>
<dbReference type="EC" id="4.98.1.1" evidence="6"/>
<dbReference type="CDD" id="cd00419">
    <property type="entry name" value="Ferrochelatase_C"/>
    <property type="match status" value="1"/>
</dbReference>
<keyword evidence="2 6" id="KW-0350">Heme biosynthesis</keyword>
<comment type="catalytic activity">
    <reaction evidence="5">
        <text>Fe-coproporphyrin III + 2 H(+) = coproporphyrin III + Fe(2+)</text>
        <dbReference type="Rhea" id="RHEA:49572"/>
        <dbReference type="ChEBI" id="CHEBI:15378"/>
        <dbReference type="ChEBI" id="CHEBI:29033"/>
        <dbReference type="ChEBI" id="CHEBI:68438"/>
        <dbReference type="ChEBI" id="CHEBI:131725"/>
        <dbReference type="EC" id="4.99.1.9"/>
    </reaction>
    <physiologicalReaction direction="right-to-left" evidence="5">
        <dbReference type="Rhea" id="RHEA:49574"/>
    </physiologicalReaction>
</comment>
<dbReference type="GO" id="GO:0046872">
    <property type="term" value="F:metal ion binding"/>
    <property type="evidence" value="ECO:0007669"/>
    <property type="project" value="UniProtKB-KW"/>
</dbReference>
<keyword evidence="9" id="KW-1185">Reference proteome</keyword>
<evidence type="ECO:0000256" key="7">
    <source>
        <dbReference type="RuleBase" id="RU004185"/>
    </source>
</evidence>
<gene>
    <name evidence="6" type="primary">hemH</name>
    <name evidence="8" type="ORF">MELA_02118</name>
</gene>
<dbReference type="UniPathway" id="UPA00252">
    <property type="reaction ID" value="UER00325"/>
</dbReference>
<dbReference type="PANTHER" id="PTHR11108">
    <property type="entry name" value="FERROCHELATASE"/>
    <property type="match status" value="1"/>
</dbReference>
<evidence type="ECO:0000256" key="3">
    <source>
        <dbReference type="ARBA" id="ARBA00023239"/>
    </source>
</evidence>
<dbReference type="Pfam" id="PF00762">
    <property type="entry name" value="Ferrochelatase"/>
    <property type="match status" value="1"/>
</dbReference>
<dbReference type="GO" id="GO:0004325">
    <property type="term" value="F:ferrochelatase activity"/>
    <property type="evidence" value="ECO:0007669"/>
    <property type="project" value="UniProtKB-UniRule"/>
</dbReference>
<comment type="catalytic activity">
    <reaction evidence="6">
        <text>heme b + 2 H(+) = protoporphyrin IX + Fe(2+)</text>
        <dbReference type="Rhea" id="RHEA:22584"/>
        <dbReference type="ChEBI" id="CHEBI:15378"/>
        <dbReference type="ChEBI" id="CHEBI:29033"/>
        <dbReference type="ChEBI" id="CHEBI:57306"/>
        <dbReference type="ChEBI" id="CHEBI:60344"/>
        <dbReference type="EC" id="4.98.1.1"/>
    </reaction>
</comment>
<dbReference type="GO" id="GO:0005737">
    <property type="term" value="C:cytoplasm"/>
    <property type="evidence" value="ECO:0007669"/>
    <property type="project" value="UniProtKB-SubCell"/>
</dbReference>
<comment type="pathway">
    <text evidence="6">Porphyrin-containing compound metabolism; protoheme biosynthesis; protoheme from protoporphyrin-IX: step 1/1.</text>
</comment>
<dbReference type="Proteomes" id="UP000334340">
    <property type="component" value="Unassembled WGS sequence"/>
</dbReference>
<accession>A0A564ZKM5</accession>
<evidence type="ECO:0000256" key="2">
    <source>
        <dbReference type="ARBA" id="ARBA00023133"/>
    </source>
</evidence>
<keyword evidence="4 6" id="KW-0627">Porphyrin biosynthesis</keyword>
<proteinExistence type="inferred from homology"/>
<evidence type="ECO:0000256" key="5">
    <source>
        <dbReference type="ARBA" id="ARBA00024536"/>
    </source>
</evidence>
<comment type="subcellular location">
    <subcellularLocation>
        <location evidence="6">Cytoplasm</location>
    </subcellularLocation>
</comment>
<protein>
    <recommendedName>
        <fullName evidence="6">Ferrochelatase</fullName>
        <ecNumber evidence="6">4.98.1.1</ecNumber>
    </recommendedName>
    <alternativeName>
        <fullName evidence="6">Heme synthase</fullName>
    </alternativeName>
    <alternativeName>
        <fullName evidence="6">Protoheme ferro-lyase</fullName>
    </alternativeName>
</protein>
<evidence type="ECO:0000256" key="6">
    <source>
        <dbReference type="HAMAP-Rule" id="MF_00323"/>
    </source>
</evidence>
<dbReference type="EMBL" id="CABIKM010000032">
    <property type="protein sequence ID" value="VUZ85733.1"/>
    <property type="molecule type" value="Genomic_DNA"/>
</dbReference>
<comment type="function">
    <text evidence="6">Catalyzes the ferrous insertion into protoporphyrin IX.</text>
</comment>
<dbReference type="AlphaFoldDB" id="A0A564ZKM5"/>
<feature type="binding site" evidence="6">
    <location>
        <position position="255"/>
    </location>
    <ligand>
        <name>Fe(2+)</name>
        <dbReference type="ChEBI" id="CHEBI:29033"/>
    </ligand>
</feature>
<dbReference type="GO" id="GO:0006783">
    <property type="term" value="P:heme biosynthetic process"/>
    <property type="evidence" value="ECO:0007669"/>
    <property type="project" value="UniProtKB-UniRule"/>
</dbReference>
<keyword evidence="3 6" id="KW-0456">Lyase</keyword>
<feature type="binding site" evidence="6">
    <location>
        <position position="175"/>
    </location>
    <ligand>
        <name>Fe(2+)</name>
        <dbReference type="ChEBI" id="CHEBI:29033"/>
    </ligand>
</feature>
<evidence type="ECO:0000313" key="9">
    <source>
        <dbReference type="Proteomes" id="UP000334340"/>
    </source>
</evidence>
<organism evidence="8 9">
    <name type="scientific">Candidatus Methylomirabilis lanthanidiphila</name>
    <dbReference type="NCBI Taxonomy" id="2211376"/>
    <lineage>
        <taxon>Bacteria</taxon>
        <taxon>Candidatus Methylomirabilota</taxon>
        <taxon>Candidatus Methylomirabilia</taxon>
        <taxon>Candidatus Methylomirabilales</taxon>
        <taxon>Candidatus Methylomirabilaceae</taxon>
        <taxon>Candidatus Methylomirabilis</taxon>
    </lineage>
</organism>
<dbReference type="CDD" id="cd03411">
    <property type="entry name" value="Ferrochelatase_N"/>
    <property type="match status" value="1"/>
</dbReference>
<dbReference type="InterPro" id="IPR033659">
    <property type="entry name" value="Ferrochelatase_N"/>
</dbReference>
<comment type="similarity">
    <text evidence="6 7">Belongs to the ferrochelatase family.</text>
</comment>
<dbReference type="PANTHER" id="PTHR11108:SF1">
    <property type="entry name" value="FERROCHELATASE, MITOCHONDRIAL"/>
    <property type="match status" value="1"/>
</dbReference>
<evidence type="ECO:0000256" key="1">
    <source>
        <dbReference type="ARBA" id="ARBA00023004"/>
    </source>
</evidence>